<dbReference type="Proteomes" id="UP000326936">
    <property type="component" value="Plasmid pTHAF100_a"/>
</dbReference>
<keyword evidence="2" id="KW-1185">Reference proteome</keyword>
<name>A0A5P9CP09_9VIBR</name>
<evidence type="ECO:0000313" key="2">
    <source>
        <dbReference type="Proteomes" id="UP000326936"/>
    </source>
</evidence>
<accession>A0A5P9CP09</accession>
<organism evidence="1 2">
    <name type="scientific">Vibrio aquimaris</name>
    <dbReference type="NCBI Taxonomy" id="2587862"/>
    <lineage>
        <taxon>Bacteria</taxon>
        <taxon>Pseudomonadati</taxon>
        <taxon>Pseudomonadota</taxon>
        <taxon>Gammaproteobacteria</taxon>
        <taxon>Vibrionales</taxon>
        <taxon>Vibrionaceae</taxon>
        <taxon>Vibrio</taxon>
    </lineage>
</organism>
<gene>
    <name evidence="1" type="ORF">FIV01_15100</name>
</gene>
<protein>
    <submittedName>
        <fullName evidence="1">Uncharacterized protein</fullName>
    </submittedName>
</protein>
<dbReference type="KEGG" id="vaq:FIV01_15100"/>
<dbReference type="EMBL" id="CP045351">
    <property type="protein sequence ID" value="QFT27713.1"/>
    <property type="molecule type" value="Genomic_DNA"/>
</dbReference>
<dbReference type="OrthoDB" id="5589169at2"/>
<reference evidence="1 2" key="1">
    <citation type="submission" date="2019-10" db="EMBL/GenBank/DDBJ databases">
        <title>Complete genome sequence of Vibrio sp. strain THAF100, isolated from non-filtered water from the water column of tank 6 of a marine aquarium containing stony-coral fragments. Water maintained at 26 degree C.</title>
        <authorList>
            <person name="Ruckert C."/>
            <person name="Franco A."/>
            <person name="Kalinowski J."/>
            <person name="Glaeser S."/>
        </authorList>
    </citation>
    <scope>NUCLEOTIDE SEQUENCE [LARGE SCALE GENOMIC DNA]</scope>
    <source>
        <strain evidence="1 2">THAF100</strain>
        <plasmid evidence="2">pthaf100_a</plasmid>
    </source>
</reference>
<sequence length="114" mass="12770" precursor="true">MAGLGYCKISDLKLNQKSKRAVTEVKEIMSSGNMLASALSATPFYYIFGTPSMTKTPYSMMLTIREHDWEMFGKLMGSVPSIVKSRIHFVASQMSWKTAGKEKKFWECVSNAAI</sequence>
<proteinExistence type="predicted"/>
<evidence type="ECO:0000313" key="1">
    <source>
        <dbReference type="EMBL" id="QFT27713.1"/>
    </source>
</evidence>
<geneLocation type="plasmid" evidence="2">
    <name>pthaf100_a</name>
</geneLocation>
<keyword evidence="1" id="KW-0614">Plasmid</keyword>
<dbReference type="AlphaFoldDB" id="A0A5P9CP09"/>